<organism evidence="2 3">
    <name type="scientific">Schistosoma mattheei</name>
    <dbReference type="NCBI Taxonomy" id="31246"/>
    <lineage>
        <taxon>Eukaryota</taxon>
        <taxon>Metazoa</taxon>
        <taxon>Spiralia</taxon>
        <taxon>Lophotrochozoa</taxon>
        <taxon>Platyhelminthes</taxon>
        <taxon>Trematoda</taxon>
        <taxon>Digenea</taxon>
        <taxon>Strigeidida</taxon>
        <taxon>Schistosomatoidea</taxon>
        <taxon>Schistosomatidae</taxon>
        <taxon>Schistosoma</taxon>
    </lineage>
</organism>
<dbReference type="WBParaSite" id="SMTH1_32260.1">
    <property type="protein sequence ID" value="SMTH1_32260.1"/>
    <property type="gene ID" value="SMTH1_32260"/>
</dbReference>
<name>A0AA85B799_9TREM</name>
<reference evidence="3" key="1">
    <citation type="submission" date="2023-11" db="UniProtKB">
        <authorList>
            <consortium name="WormBaseParasite"/>
        </authorList>
    </citation>
    <scope>IDENTIFICATION</scope>
</reference>
<protein>
    <submittedName>
        <fullName evidence="3">Uncharacterized protein</fullName>
    </submittedName>
</protein>
<dbReference type="Proteomes" id="UP000050791">
    <property type="component" value="Unassembled WGS sequence"/>
</dbReference>
<dbReference type="AlphaFoldDB" id="A0AA85B799"/>
<proteinExistence type="predicted"/>
<evidence type="ECO:0000256" key="1">
    <source>
        <dbReference type="SAM" id="Coils"/>
    </source>
</evidence>
<evidence type="ECO:0000313" key="2">
    <source>
        <dbReference type="Proteomes" id="UP000050791"/>
    </source>
</evidence>
<keyword evidence="1" id="KW-0175">Coiled coil</keyword>
<evidence type="ECO:0000313" key="3">
    <source>
        <dbReference type="WBParaSite" id="SMTH1_32260.1"/>
    </source>
</evidence>
<accession>A0AA85B799</accession>
<feature type="coiled-coil region" evidence="1">
    <location>
        <begin position="74"/>
        <end position="101"/>
    </location>
</feature>
<feature type="coiled-coil region" evidence="1">
    <location>
        <begin position="229"/>
        <end position="256"/>
    </location>
</feature>
<sequence length="549" mass="61509">MDTKTIHSDELCDSSSINGLVIDAPRKFGCSLQNIKNLEEDLIDTFNEFDSNEHVKLEKLMCSGKNSSTESLYLEELLKALEKAGLKYEDYLKTMDDLKNDNEPGEDNQTDMELDGYILEATSNPSRKSCNKDILDVHQNTLPVQPSIVSGNGNTLIDNKSKIEIMHQRLSKEIMKYEKAKWENYIDTLENAKLWINKTNLPLNEICLSSKENDLSNQLNDDNQVDNSMTYLNNRLKELENEMKSELEHLKQIQQIKSDSFTANSNYQLHCCRSLLNIEQINLTARYFNDEYKVRPQSAVERRSNSGKLCDRTKLLERNLGYYFGLPDGARTSCWGDGCECDSCLQKKTETVVTNTENYSRCKVEEFGRLSVVEVSANAANFTVPTKPTEDDKVSRPGTSSSLKLQLAYGVGETCHSPSLELTDLKELGMESVTNQCPAVAIGSTFQNVCDQVDRSVVEVSNITGNHYVKTEQTGEKEVCFLDPLAAAAIALSDDNDSTYEFTSMTSCAAQTLHENAKSDVNSIPEISLSGSENCDSNFSGTKLKMKTF</sequence>